<dbReference type="GO" id="GO:0000160">
    <property type="term" value="P:phosphorelay signal transduction system"/>
    <property type="evidence" value="ECO:0007669"/>
    <property type="project" value="InterPro"/>
</dbReference>
<sequence length="105" mass="11470">MLTKAGFEVRGARTLAAFEHELRRWRPDVALADVNVPGTEPETLCRSLQRGANAVRLPLVLFSHLRSPQLEALAARCGADAYAPKSAGFDILPAIVSSLCEEILW</sequence>
<dbReference type="InterPro" id="IPR001789">
    <property type="entry name" value="Sig_transdc_resp-reg_receiver"/>
</dbReference>
<feature type="domain" description="Response regulatory" evidence="2">
    <location>
        <begin position="1"/>
        <end position="100"/>
    </location>
</feature>
<dbReference type="eggNOG" id="COG0745">
    <property type="taxonomic scope" value="Bacteria"/>
</dbReference>
<dbReference type="PROSITE" id="PS50110">
    <property type="entry name" value="RESPONSE_REGULATORY"/>
    <property type="match status" value="1"/>
</dbReference>
<evidence type="ECO:0000256" key="1">
    <source>
        <dbReference type="PROSITE-ProRule" id="PRU00169"/>
    </source>
</evidence>
<dbReference type="HOGENOM" id="CLU_000445_69_17_7"/>
<evidence type="ECO:0000313" key="3">
    <source>
        <dbReference type="EMBL" id="ACY19244.1"/>
    </source>
</evidence>
<gene>
    <name evidence="3" type="ordered locus">Hoch_6780</name>
</gene>
<dbReference type="Proteomes" id="UP000001880">
    <property type="component" value="Chromosome"/>
</dbReference>
<keyword evidence="4" id="KW-1185">Reference proteome</keyword>
<dbReference type="AlphaFoldDB" id="D0LUC1"/>
<dbReference type="InterPro" id="IPR011006">
    <property type="entry name" value="CheY-like_superfamily"/>
</dbReference>
<keyword evidence="1" id="KW-0597">Phosphoprotein</keyword>
<proteinExistence type="predicted"/>
<dbReference type="EMBL" id="CP001804">
    <property type="protein sequence ID" value="ACY19244.1"/>
    <property type="molecule type" value="Genomic_DNA"/>
</dbReference>
<protein>
    <submittedName>
        <fullName evidence="3">Response regulator receiver protein</fullName>
    </submittedName>
</protein>
<dbReference type="STRING" id="502025.Hoch_6780"/>
<evidence type="ECO:0000313" key="4">
    <source>
        <dbReference type="Proteomes" id="UP000001880"/>
    </source>
</evidence>
<reference evidence="3 4" key="1">
    <citation type="journal article" date="2010" name="Stand. Genomic Sci.">
        <title>Complete genome sequence of Haliangium ochraceum type strain (SMP-2).</title>
        <authorList>
            <consortium name="US DOE Joint Genome Institute (JGI-PGF)"/>
            <person name="Ivanova N."/>
            <person name="Daum C."/>
            <person name="Lang E."/>
            <person name="Abt B."/>
            <person name="Kopitz M."/>
            <person name="Saunders E."/>
            <person name="Lapidus A."/>
            <person name="Lucas S."/>
            <person name="Glavina Del Rio T."/>
            <person name="Nolan M."/>
            <person name="Tice H."/>
            <person name="Copeland A."/>
            <person name="Cheng J.F."/>
            <person name="Chen F."/>
            <person name="Bruce D."/>
            <person name="Goodwin L."/>
            <person name="Pitluck S."/>
            <person name="Mavromatis K."/>
            <person name="Pati A."/>
            <person name="Mikhailova N."/>
            <person name="Chen A."/>
            <person name="Palaniappan K."/>
            <person name="Land M."/>
            <person name="Hauser L."/>
            <person name="Chang Y.J."/>
            <person name="Jeffries C.D."/>
            <person name="Detter J.C."/>
            <person name="Brettin T."/>
            <person name="Rohde M."/>
            <person name="Goker M."/>
            <person name="Bristow J."/>
            <person name="Markowitz V."/>
            <person name="Eisen J.A."/>
            <person name="Hugenholtz P."/>
            <person name="Kyrpides N.C."/>
            <person name="Klenk H.P."/>
        </authorList>
    </citation>
    <scope>NUCLEOTIDE SEQUENCE [LARGE SCALE GENOMIC DNA]</scope>
    <source>
        <strain evidence="4">DSM 14365 / CIP 107738 / JCM 11303 / AJ 13395 / SMP-2</strain>
    </source>
</reference>
<feature type="modified residue" description="4-aspartylphosphate" evidence="1">
    <location>
        <position position="33"/>
    </location>
</feature>
<dbReference type="KEGG" id="hoh:Hoch_6780"/>
<accession>D0LUC1</accession>
<dbReference type="SUPFAM" id="SSF52172">
    <property type="entry name" value="CheY-like"/>
    <property type="match status" value="1"/>
</dbReference>
<dbReference type="Gene3D" id="3.40.50.2300">
    <property type="match status" value="1"/>
</dbReference>
<organism evidence="3 4">
    <name type="scientific">Haliangium ochraceum (strain DSM 14365 / JCM 11303 / SMP-2)</name>
    <dbReference type="NCBI Taxonomy" id="502025"/>
    <lineage>
        <taxon>Bacteria</taxon>
        <taxon>Pseudomonadati</taxon>
        <taxon>Myxococcota</taxon>
        <taxon>Polyangia</taxon>
        <taxon>Haliangiales</taxon>
        <taxon>Kofleriaceae</taxon>
        <taxon>Haliangium</taxon>
    </lineage>
</organism>
<evidence type="ECO:0000259" key="2">
    <source>
        <dbReference type="PROSITE" id="PS50110"/>
    </source>
</evidence>
<name>D0LUC1_HALO1</name>